<reference evidence="4 5" key="1">
    <citation type="submission" date="2012-03" db="EMBL/GenBank/DDBJ databases">
        <authorList>
            <person name="Durkin A.S."/>
            <person name="McCorrison J."/>
            <person name="Torralba M."/>
            <person name="Gillis M."/>
            <person name="Methe B."/>
            <person name="Sutton G."/>
            <person name="Nelson K.E."/>
        </authorList>
    </citation>
    <scope>NUCLEOTIDE SEQUENCE [LARGE SCALE GENOMIC DNA]</scope>
    <source>
        <strain evidence="4 5">F0468</strain>
    </source>
</reference>
<name>I0RA13_9FIRM</name>
<proteinExistence type="predicted"/>
<dbReference type="eggNOG" id="COG5263">
    <property type="taxonomic scope" value="Bacteria"/>
</dbReference>
<accession>I0RA13</accession>
<dbReference type="PROSITE" id="PS51170">
    <property type="entry name" value="CW"/>
    <property type="match status" value="4"/>
</dbReference>
<feature type="repeat" description="Cell wall-binding" evidence="2">
    <location>
        <begin position="196"/>
        <end position="215"/>
    </location>
</feature>
<feature type="repeat" description="Cell wall-binding" evidence="2">
    <location>
        <begin position="216"/>
        <end position="235"/>
    </location>
</feature>
<organism evidence="4 5">
    <name type="scientific">Lachnoanaerobaculum saburreum F0468</name>
    <dbReference type="NCBI Taxonomy" id="1095750"/>
    <lineage>
        <taxon>Bacteria</taxon>
        <taxon>Bacillati</taxon>
        <taxon>Bacillota</taxon>
        <taxon>Clostridia</taxon>
        <taxon>Lachnospirales</taxon>
        <taxon>Lachnospiraceae</taxon>
        <taxon>Lachnoanaerobaculum</taxon>
    </lineage>
</organism>
<dbReference type="RefSeq" id="WP_008753378.1">
    <property type="nucleotide sequence ID" value="NZ_AJGH01000038.1"/>
</dbReference>
<dbReference type="SUPFAM" id="SSF69360">
    <property type="entry name" value="Cell wall binding repeat"/>
    <property type="match status" value="1"/>
</dbReference>
<gene>
    <name evidence="4" type="ORF">HMPREF9970_0304</name>
</gene>
<protein>
    <submittedName>
        <fullName evidence="4">Cell wall-binding repeat protein</fullName>
    </submittedName>
</protein>
<dbReference type="Pfam" id="PF19127">
    <property type="entry name" value="Choline_bind_3"/>
    <property type="match status" value="2"/>
</dbReference>
<dbReference type="eggNOG" id="COG0791">
    <property type="taxonomic scope" value="Bacteria"/>
</dbReference>
<dbReference type="OrthoDB" id="9783944at2"/>
<dbReference type="Gene3D" id="2.10.270.10">
    <property type="entry name" value="Cholin Binding"/>
    <property type="match status" value="2"/>
</dbReference>
<keyword evidence="1" id="KW-0677">Repeat</keyword>
<keyword evidence="5" id="KW-1185">Reference proteome</keyword>
<evidence type="ECO:0000256" key="2">
    <source>
        <dbReference type="PROSITE-ProRule" id="PRU00591"/>
    </source>
</evidence>
<dbReference type="PATRIC" id="fig|1095750.3.peg.720"/>
<feature type="region of interest" description="Disordered" evidence="3">
    <location>
        <begin position="427"/>
        <end position="448"/>
    </location>
</feature>
<evidence type="ECO:0000313" key="5">
    <source>
        <dbReference type="Proteomes" id="UP000005039"/>
    </source>
</evidence>
<feature type="repeat" description="Cell wall-binding" evidence="2">
    <location>
        <begin position="156"/>
        <end position="175"/>
    </location>
</feature>
<sequence>MRSSLKISNRIDMSGKKVVFNTKETANKAPVKRVVNRKFNMNKMAKNALGSIPSCVFVNGSLEQRMGMEFLKMGQGSIPTVTGSLIKTELNKSGEKTMGIKDINHVLYHDTTGVRTVAKAASKSGNDVSSDIKKAERNGWVKTEMGWMYNESGKPVTGWKQIDGKWYYFEANGVMQTGWKQVSGKWYYLHTDGAMRTGWKQIGGKWYYFHTDGAMRTDWKQIGDKWYYLHEDGHMAKSEKIQGEDGRVYVIDENGVFKYEYSGIDINQFIDLAKKEKGTYEIGKNNVKYNTWFYGEEVEDCYKNGKFVSYAWCSVFILWVGNEAGLLDGNNMPTFSEARKGYMEGQKELSKWYEKKGRLHKLSDNGQEEYKPRSGDIGFFKHSHVGIVVAYDQSKKYVYTIEGNADEAVRFQRRSILEFRGFGSNGGTDYGQIPEDSELNPGISGKTR</sequence>
<dbReference type="InterPro" id="IPR018337">
    <property type="entry name" value="Cell_wall/Cho-bd_repeat"/>
</dbReference>
<comment type="caution">
    <text evidence="4">The sequence shown here is derived from an EMBL/GenBank/DDBJ whole genome shotgun (WGS) entry which is preliminary data.</text>
</comment>
<dbReference type="Proteomes" id="UP000005039">
    <property type="component" value="Unassembled WGS sequence"/>
</dbReference>
<dbReference type="EMBL" id="AJGH01000038">
    <property type="protein sequence ID" value="EIC96521.1"/>
    <property type="molecule type" value="Genomic_DNA"/>
</dbReference>
<feature type="repeat" description="Cell wall-binding" evidence="2">
    <location>
        <begin position="176"/>
        <end position="195"/>
    </location>
</feature>
<evidence type="ECO:0000313" key="4">
    <source>
        <dbReference type="EMBL" id="EIC96521.1"/>
    </source>
</evidence>
<dbReference type="AlphaFoldDB" id="I0RA13"/>
<evidence type="ECO:0000256" key="3">
    <source>
        <dbReference type="SAM" id="MobiDB-lite"/>
    </source>
</evidence>
<evidence type="ECO:0000256" key="1">
    <source>
        <dbReference type="ARBA" id="ARBA00022737"/>
    </source>
</evidence>